<evidence type="ECO:0000313" key="2">
    <source>
        <dbReference type="Proteomes" id="UP000182762"/>
    </source>
</evidence>
<organism evidence="1 2">
    <name type="scientific">Priestia endophytica DSM 13796</name>
    <dbReference type="NCBI Taxonomy" id="1121089"/>
    <lineage>
        <taxon>Bacteria</taxon>
        <taxon>Bacillati</taxon>
        <taxon>Bacillota</taxon>
        <taxon>Bacilli</taxon>
        <taxon>Bacillales</taxon>
        <taxon>Bacillaceae</taxon>
        <taxon>Priestia</taxon>
    </lineage>
</organism>
<dbReference type="Proteomes" id="UP000182762">
    <property type="component" value="Unassembled WGS sequence"/>
</dbReference>
<proteinExistence type="predicted"/>
<accession>A0A1I6BHS1</accession>
<dbReference type="GeneID" id="93712207"/>
<reference evidence="1 2" key="1">
    <citation type="submission" date="2016-10" db="EMBL/GenBank/DDBJ databases">
        <authorList>
            <person name="Varghese N."/>
            <person name="Submissions S."/>
        </authorList>
    </citation>
    <scope>NUCLEOTIDE SEQUENCE [LARGE SCALE GENOMIC DNA]</scope>
    <source>
        <strain evidence="1 2">DSM 13796</strain>
    </source>
</reference>
<name>A0A1I6BHS1_9BACI</name>
<sequence length="106" mass="12207">MIKKKIFGYVMSRDSSARLGIIYDYSANQQTERQNIKTLFNYSNKNVKEDDYKHFMKSYSTEAATDIAALYDKAPLELKELIDTLYQETGSDFAVMNMLGIKVPTK</sequence>
<comment type="caution">
    <text evidence="1">The sequence shown here is derived from an EMBL/GenBank/DDBJ whole genome shotgun (WGS) entry which is preliminary data.</text>
</comment>
<gene>
    <name evidence="1" type="ORF">SAMN02745910_03614</name>
</gene>
<dbReference type="EMBL" id="FOXX01000010">
    <property type="protein sequence ID" value="SFQ80475.1"/>
    <property type="molecule type" value="Genomic_DNA"/>
</dbReference>
<dbReference type="RefSeq" id="WP_061806063.1">
    <property type="nucleotide sequence ID" value="NZ_FOXX01000010.1"/>
</dbReference>
<evidence type="ECO:0000313" key="1">
    <source>
        <dbReference type="EMBL" id="SFQ80475.1"/>
    </source>
</evidence>
<protein>
    <submittedName>
        <fullName evidence="1">Uncharacterized protein</fullName>
    </submittedName>
</protein>
<keyword evidence="2" id="KW-1185">Reference proteome</keyword>